<gene>
    <name evidence="2" type="ORF">DM860_004316</name>
</gene>
<proteinExistence type="predicted"/>
<evidence type="ECO:0000313" key="3">
    <source>
        <dbReference type="Proteomes" id="UP000249390"/>
    </source>
</evidence>
<evidence type="ECO:0000313" key="2">
    <source>
        <dbReference type="EMBL" id="RAL53845.1"/>
    </source>
</evidence>
<dbReference type="InterPro" id="IPR021641">
    <property type="entry name" value="DUF3245"/>
</dbReference>
<evidence type="ECO:0000256" key="1">
    <source>
        <dbReference type="SAM" id="MobiDB-lite"/>
    </source>
</evidence>
<feature type="compositionally biased region" description="Basic and acidic residues" evidence="1">
    <location>
        <begin position="67"/>
        <end position="100"/>
    </location>
</feature>
<keyword evidence="3" id="KW-1185">Reference proteome</keyword>
<reference evidence="2 3" key="1">
    <citation type="submission" date="2018-06" db="EMBL/GenBank/DDBJ databases">
        <title>The Genome of Cuscuta australis (Dodder) Provides Insight into the Evolution of Plant Parasitism.</title>
        <authorList>
            <person name="Liu H."/>
        </authorList>
    </citation>
    <scope>NUCLEOTIDE SEQUENCE [LARGE SCALE GENOMIC DNA]</scope>
    <source>
        <strain evidence="3">cv. Yunnan</strain>
        <tissue evidence="2">Vines</tissue>
    </source>
</reference>
<dbReference type="AlphaFoldDB" id="A0A328E754"/>
<dbReference type="Proteomes" id="UP000249390">
    <property type="component" value="Unassembled WGS sequence"/>
</dbReference>
<sequence length="133" mass="14885">MTTEGTSKKTSRAQLVKLDRGFKLAEQWVNNMGKSLDDDKSNAAILEARPPRLGIGATVPRGPTYVRSDDPIERKLRGTLNAKEKKVDRKAAADQKVEEKGDTDDEESESKTQAFTKKRPLLPTFGDRKKKQK</sequence>
<organism evidence="2 3">
    <name type="scientific">Cuscuta australis</name>
    <dbReference type="NCBI Taxonomy" id="267555"/>
    <lineage>
        <taxon>Eukaryota</taxon>
        <taxon>Viridiplantae</taxon>
        <taxon>Streptophyta</taxon>
        <taxon>Embryophyta</taxon>
        <taxon>Tracheophyta</taxon>
        <taxon>Spermatophyta</taxon>
        <taxon>Magnoliopsida</taxon>
        <taxon>eudicotyledons</taxon>
        <taxon>Gunneridae</taxon>
        <taxon>Pentapetalae</taxon>
        <taxon>asterids</taxon>
        <taxon>lamiids</taxon>
        <taxon>Solanales</taxon>
        <taxon>Convolvulaceae</taxon>
        <taxon>Cuscuteae</taxon>
        <taxon>Cuscuta</taxon>
        <taxon>Cuscuta subgen. Grammica</taxon>
        <taxon>Cuscuta sect. Cleistogrammica</taxon>
    </lineage>
</organism>
<comment type="caution">
    <text evidence="2">The sequence shown here is derived from an EMBL/GenBank/DDBJ whole genome shotgun (WGS) entry which is preliminary data.</text>
</comment>
<dbReference type="PANTHER" id="PTHR35741:SF1">
    <property type="entry name" value="FACTOR CWC22-LIKE PROTEIN, PUTATIVE (DUF3245)-RELATED"/>
    <property type="match status" value="1"/>
</dbReference>
<feature type="region of interest" description="Disordered" evidence="1">
    <location>
        <begin position="53"/>
        <end position="133"/>
    </location>
</feature>
<dbReference type="EMBL" id="NQVE01000015">
    <property type="protein sequence ID" value="RAL53845.1"/>
    <property type="molecule type" value="Genomic_DNA"/>
</dbReference>
<dbReference type="Pfam" id="PF11595">
    <property type="entry name" value="DUF3245"/>
    <property type="match status" value="1"/>
</dbReference>
<accession>A0A328E754</accession>
<name>A0A328E754_9ASTE</name>
<dbReference type="PANTHER" id="PTHR35741">
    <property type="entry name" value="FACTOR CWC22-LIKE PROTEIN, PUTATIVE (DUF3245)-RELATED"/>
    <property type="match status" value="1"/>
</dbReference>
<protein>
    <submittedName>
        <fullName evidence="2">Uncharacterized protein</fullName>
    </submittedName>
</protein>